<accession>A0A2S9QF63</accession>
<evidence type="ECO:0000313" key="2">
    <source>
        <dbReference type="Proteomes" id="UP000237682"/>
    </source>
</evidence>
<keyword evidence="2" id="KW-1185">Reference proteome</keyword>
<gene>
    <name evidence="1" type="ORF">C5L14_08760</name>
</gene>
<name>A0A2S9QF63_9HYPH</name>
<comment type="caution">
    <text evidence="1">The sequence shown here is derived from an EMBL/GenBank/DDBJ whole genome shotgun (WGS) entry which is preliminary data.</text>
</comment>
<proteinExistence type="predicted"/>
<dbReference type="RefSeq" id="WP_105861652.1">
    <property type="nucleotide sequence ID" value="NZ_PUEJ01000003.1"/>
</dbReference>
<reference evidence="1 2" key="1">
    <citation type="submission" date="2018-02" db="EMBL/GenBank/DDBJ databases">
        <title>Whole genome sequencing of endophytic bacterium.</title>
        <authorList>
            <person name="Eedara R."/>
            <person name="Podile A.R."/>
        </authorList>
    </citation>
    <scope>NUCLEOTIDE SEQUENCE [LARGE SCALE GENOMIC DNA]</scope>
    <source>
        <strain evidence="1 2">RP1T</strain>
    </source>
</reference>
<dbReference type="EMBL" id="PUEJ01000003">
    <property type="protein sequence ID" value="PRH87984.1"/>
    <property type="molecule type" value="Genomic_DNA"/>
</dbReference>
<dbReference type="AlphaFoldDB" id="A0A2S9QF63"/>
<protein>
    <submittedName>
        <fullName evidence="1">Uncharacterized protein</fullName>
    </submittedName>
</protein>
<sequence>MSGKSAQGVQTALSDPHLTSAALRQKFQTLAEHSPELAGMSGRLIDVRKQANSIVVTLRFTKVMPEIGSVTGLAQAVCTPTQMNLVIAAGPTLASAKQRLGLVRN</sequence>
<dbReference type="OrthoDB" id="9881710at2"/>
<evidence type="ECO:0000313" key="1">
    <source>
        <dbReference type="EMBL" id="PRH87984.1"/>
    </source>
</evidence>
<dbReference type="Proteomes" id="UP000237682">
    <property type="component" value="Unassembled WGS sequence"/>
</dbReference>
<organism evidence="1 2">
    <name type="scientific">Labrys okinawensis</name>
    <dbReference type="NCBI Taxonomy" id="346911"/>
    <lineage>
        <taxon>Bacteria</taxon>
        <taxon>Pseudomonadati</taxon>
        <taxon>Pseudomonadota</taxon>
        <taxon>Alphaproteobacteria</taxon>
        <taxon>Hyphomicrobiales</taxon>
        <taxon>Xanthobacteraceae</taxon>
        <taxon>Labrys</taxon>
    </lineage>
</organism>